<feature type="compositionally biased region" description="Low complexity" evidence="1">
    <location>
        <begin position="52"/>
        <end position="62"/>
    </location>
</feature>
<keyword evidence="2" id="KW-0732">Signal</keyword>
<protein>
    <submittedName>
        <fullName evidence="3">Uncharacterized protein</fullName>
    </submittedName>
</protein>
<dbReference type="AlphaFoldDB" id="S2ZCY1"/>
<evidence type="ECO:0000313" key="4">
    <source>
        <dbReference type="Proteomes" id="UP000014408"/>
    </source>
</evidence>
<accession>S2ZCY1</accession>
<feature type="region of interest" description="Disordered" evidence="1">
    <location>
        <begin position="41"/>
        <end position="73"/>
    </location>
</feature>
<proteinExistence type="predicted"/>
<dbReference type="PROSITE" id="PS51257">
    <property type="entry name" value="PROKAR_LIPOPROTEIN"/>
    <property type="match status" value="1"/>
</dbReference>
<gene>
    <name evidence="3" type="ORF">HMPREF1219_02235</name>
</gene>
<feature type="signal peptide" evidence="2">
    <location>
        <begin position="1"/>
        <end position="19"/>
    </location>
</feature>
<dbReference type="Proteomes" id="UP000014408">
    <property type="component" value="Unassembled WGS sequence"/>
</dbReference>
<dbReference type="RefSeq" id="WP_016458969.1">
    <property type="nucleotide sequence ID" value="NZ_KE150448.1"/>
</dbReference>
<dbReference type="EMBL" id="ATBY01000017">
    <property type="protein sequence ID" value="EPD67822.1"/>
    <property type="molecule type" value="Genomic_DNA"/>
</dbReference>
<organism evidence="3 4">
    <name type="scientific">Corynebacterium pyruviciproducens ATCC BAA-1742</name>
    <dbReference type="NCBI Taxonomy" id="1125779"/>
    <lineage>
        <taxon>Bacteria</taxon>
        <taxon>Bacillati</taxon>
        <taxon>Actinomycetota</taxon>
        <taxon>Actinomycetes</taxon>
        <taxon>Mycobacteriales</taxon>
        <taxon>Corynebacteriaceae</taxon>
        <taxon>Corynebacterium</taxon>
    </lineage>
</organism>
<keyword evidence="4" id="KW-1185">Reference proteome</keyword>
<feature type="chain" id="PRO_5039307777" evidence="2">
    <location>
        <begin position="20"/>
        <end position="310"/>
    </location>
</feature>
<sequence length="310" mass="33048">MHHPSTRLIPLCVAALVLAGCSVPESGPGAEDPVTLTTTVTSGAEASKEASSDSSSTQTSAEPEVTQVSDEEFKLPVDEFGNEIWRFNMRGGELTCRAMMGNNWYIGCDIVGWKDAPRTLRPDLVFFGAEQNRVSADERGYFEPGFSDPMLDHATGGKELKPGQSTTIAGYTFAVDDDGVATAKGSMGWFRFDGSLSTQDWVQGVQSNGWADPGNVCKRDKGPAGDNRVFFAGHKGANCDKAMAVFAEYGKALQDGQDHGSAGAASGDGWKCIGDSSYSVDAAGSDRKEHCEIDGNGEIWVTNPDKYPHP</sequence>
<comment type="caution">
    <text evidence="3">The sequence shown here is derived from an EMBL/GenBank/DDBJ whole genome shotgun (WGS) entry which is preliminary data.</text>
</comment>
<reference evidence="3 4" key="1">
    <citation type="submission" date="2013-05" db="EMBL/GenBank/DDBJ databases">
        <title>The Genome Sequence of Corynebacterium pyruviciproducens 1773O (ATCC BAA-1742).</title>
        <authorList>
            <consortium name="The Broad Institute Genomics Platform"/>
            <person name="Earl A."/>
            <person name="Ward D."/>
            <person name="Feldgarden M."/>
            <person name="Gevers D."/>
            <person name="Tong J."/>
            <person name="Walker B."/>
            <person name="Young S."/>
            <person name="Zeng Q."/>
            <person name="Gargeya S."/>
            <person name="Fitzgerald M."/>
            <person name="Haas B."/>
            <person name="Abouelleil A."/>
            <person name="Allen A.W."/>
            <person name="Alvarado L."/>
            <person name="Arachchi H.M."/>
            <person name="Berlin A.M."/>
            <person name="Chapman S.B."/>
            <person name="Gainer-Dewar J."/>
            <person name="Goldberg J."/>
            <person name="Griggs A."/>
            <person name="Gujja S."/>
            <person name="Hansen M."/>
            <person name="Howarth C."/>
            <person name="Imamovic A."/>
            <person name="Ireland A."/>
            <person name="Larimer J."/>
            <person name="McCowan C."/>
            <person name="Murphy C."/>
            <person name="Pearson M."/>
            <person name="Poon T.W."/>
            <person name="Priest M."/>
            <person name="Roberts A."/>
            <person name="Saif S."/>
            <person name="Shea T."/>
            <person name="Sisk P."/>
            <person name="Sykes S."/>
            <person name="Wortman J."/>
            <person name="Nusbaum C."/>
            <person name="Birren B."/>
        </authorList>
    </citation>
    <scope>NUCLEOTIDE SEQUENCE [LARGE SCALE GENOMIC DNA]</scope>
    <source>
        <strain evidence="3 4">ATCC BAA-1742</strain>
    </source>
</reference>
<dbReference type="PATRIC" id="fig|1125779.3.peg.2183"/>
<evidence type="ECO:0000313" key="3">
    <source>
        <dbReference type="EMBL" id="EPD67822.1"/>
    </source>
</evidence>
<evidence type="ECO:0000256" key="2">
    <source>
        <dbReference type="SAM" id="SignalP"/>
    </source>
</evidence>
<evidence type="ECO:0000256" key="1">
    <source>
        <dbReference type="SAM" id="MobiDB-lite"/>
    </source>
</evidence>
<dbReference type="HOGENOM" id="CLU_896340_0_0_11"/>
<name>S2ZCY1_9CORY</name>